<keyword evidence="2" id="KW-1185">Reference proteome</keyword>
<protein>
    <submittedName>
        <fullName evidence="1">Uncharacterized protein</fullName>
    </submittedName>
</protein>
<proteinExistence type="predicted"/>
<organism evidence="1 2">
    <name type="scientific">Mycobacterium simulans</name>
    <dbReference type="NCBI Taxonomy" id="627089"/>
    <lineage>
        <taxon>Bacteria</taxon>
        <taxon>Bacillati</taxon>
        <taxon>Actinomycetota</taxon>
        <taxon>Actinomycetes</taxon>
        <taxon>Mycobacteriales</taxon>
        <taxon>Mycobacteriaceae</taxon>
        <taxon>Mycobacterium</taxon>
    </lineage>
</organism>
<reference evidence="1 2" key="1">
    <citation type="submission" date="2017-10" db="EMBL/GenBank/DDBJ databases">
        <authorList>
            <consortium name="Urmite Genomes"/>
        </authorList>
    </citation>
    <scope>NUCLEOTIDE SEQUENCE [LARGE SCALE GENOMIC DNA]</scope>
    <source>
        <strain evidence="1 2">FB-527</strain>
    </source>
</reference>
<dbReference type="Proteomes" id="UP000554965">
    <property type="component" value="Unassembled WGS sequence"/>
</dbReference>
<comment type="caution">
    <text evidence="1">The sequence shown here is derived from an EMBL/GenBank/DDBJ whole genome shotgun (WGS) entry which is preliminary data.</text>
</comment>
<sequence length="152" mass="15345">MALPVTDRGAIALRIIRTATELDNLRQNAPAIAVVARGDEEKSYAGLAVSAAAANARDTARASWLTVRAPELSAAAAADAGDAALPARTAVRAAVDAAGAAVAVGVAAASARFIRGEEVRNRGGVSPRASRNDISCGCGCRSDRCSDSPGHH</sequence>
<evidence type="ECO:0000313" key="2">
    <source>
        <dbReference type="Proteomes" id="UP000554965"/>
    </source>
</evidence>
<evidence type="ECO:0000313" key="1">
    <source>
        <dbReference type="EMBL" id="SOJ54493.1"/>
    </source>
</evidence>
<name>A0A7Z7NA51_9MYCO</name>
<dbReference type="EMBL" id="OCTY01000002">
    <property type="protein sequence ID" value="SOJ54493.1"/>
    <property type="molecule type" value="Genomic_DNA"/>
</dbReference>
<gene>
    <name evidence="1" type="ORF">MSIMFB_01985</name>
</gene>
<dbReference type="AlphaFoldDB" id="A0A7Z7NA51"/>
<accession>A0A7Z7NA51</accession>